<keyword evidence="1" id="KW-0175">Coiled coil</keyword>
<keyword evidence="2" id="KW-0472">Membrane</keyword>
<keyword evidence="2" id="KW-0812">Transmembrane</keyword>
<dbReference type="AlphaFoldDB" id="A0A450WS19"/>
<dbReference type="Gene3D" id="1.20.1170.10">
    <property type="match status" value="1"/>
</dbReference>
<feature type="coiled-coil region" evidence="1">
    <location>
        <begin position="31"/>
        <end position="58"/>
    </location>
</feature>
<feature type="coiled-coil region" evidence="1">
    <location>
        <begin position="90"/>
        <end position="117"/>
    </location>
</feature>
<keyword evidence="2" id="KW-1133">Transmembrane helix</keyword>
<evidence type="ECO:0000256" key="1">
    <source>
        <dbReference type="SAM" id="Coils"/>
    </source>
</evidence>
<evidence type="ECO:0000313" key="3">
    <source>
        <dbReference type="EMBL" id="VFK19832.1"/>
    </source>
</evidence>
<feature type="transmembrane region" description="Helical" evidence="2">
    <location>
        <begin position="6"/>
        <end position="24"/>
    </location>
</feature>
<proteinExistence type="predicted"/>
<organism evidence="3">
    <name type="scientific">Candidatus Kentrum sp. LFY</name>
    <dbReference type="NCBI Taxonomy" id="2126342"/>
    <lineage>
        <taxon>Bacteria</taxon>
        <taxon>Pseudomonadati</taxon>
        <taxon>Pseudomonadota</taxon>
        <taxon>Gammaproteobacteria</taxon>
        <taxon>Candidatus Kentrum</taxon>
    </lineage>
</organism>
<accession>A0A450WS19</accession>
<reference evidence="3" key="1">
    <citation type="submission" date="2019-02" db="EMBL/GenBank/DDBJ databases">
        <authorList>
            <person name="Gruber-Vodicka R. H."/>
            <person name="Seah K. B. B."/>
        </authorList>
    </citation>
    <scope>NUCLEOTIDE SEQUENCE</scope>
    <source>
        <strain evidence="3">BECK_BY7</strain>
    </source>
</reference>
<sequence>MTSKAIVMIAVVAVGCIIFYLAFFDEGGEGANAEINALNQLSIQIKRLNEKISDLSDATDQSNLLKTGIDELNKKLTIIQNDQSESRRDFSSIETHISSLEREMRQLNRKLSNSKQP</sequence>
<gene>
    <name evidence="3" type="ORF">BECKLFY1418C_GA0070996_10644</name>
</gene>
<name>A0A450WS19_9GAMM</name>
<evidence type="ECO:0000256" key="2">
    <source>
        <dbReference type="SAM" id="Phobius"/>
    </source>
</evidence>
<dbReference type="EMBL" id="CAADFN010000064">
    <property type="protein sequence ID" value="VFK19832.1"/>
    <property type="molecule type" value="Genomic_DNA"/>
</dbReference>
<dbReference type="PROSITE" id="PS51257">
    <property type="entry name" value="PROKAR_LIPOPROTEIN"/>
    <property type="match status" value="1"/>
</dbReference>
<protein>
    <submittedName>
        <fullName evidence="3">Uncharacterized protein</fullName>
    </submittedName>
</protein>